<gene>
    <name evidence="1" type="ORF">MLD38_009323</name>
</gene>
<protein>
    <submittedName>
        <fullName evidence="1">Uncharacterized protein</fullName>
    </submittedName>
</protein>
<proteinExistence type="predicted"/>
<dbReference type="Proteomes" id="UP001057402">
    <property type="component" value="Chromosome 3"/>
</dbReference>
<evidence type="ECO:0000313" key="1">
    <source>
        <dbReference type="EMBL" id="KAI4383490.1"/>
    </source>
</evidence>
<accession>A0ACB9RWL8</accession>
<sequence>MSLPHGLQTLTLCRCTYLSRWEWLSHSKGLRELHLFKSAATGIQLNGLGALNNLSRLIIEGCESLERVQDLSGLGKLKHLGFYECPKLVEIGGLAQLLGSLRHLDIWRCNSIPCLPDPSETEAPRRPRLTVRSCSKLLGDGREDYSGPYEEYIRL</sequence>
<dbReference type="EMBL" id="CM042882">
    <property type="protein sequence ID" value="KAI4383490.1"/>
    <property type="molecule type" value="Genomic_DNA"/>
</dbReference>
<comment type="caution">
    <text evidence="1">The sequence shown here is derived from an EMBL/GenBank/DDBJ whole genome shotgun (WGS) entry which is preliminary data.</text>
</comment>
<name>A0ACB9RWL8_9MYRT</name>
<reference evidence="2" key="1">
    <citation type="journal article" date="2023" name="Front. Plant Sci.">
        <title>Chromosomal-level genome assembly of Melastoma candidum provides insights into trichome evolution.</title>
        <authorList>
            <person name="Zhong Y."/>
            <person name="Wu W."/>
            <person name="Sun C."/>
            <person name="Zou P."/>
            <person name="Liu Y."/>
            <person name="Dai S."/>
            <person name="Zhou R."/>
        </authorList>
    </citation>
    <scope>NUCLEOTIDE SEQUENCE [LARGE SCALE GENOMIC DNA]</scope>
</reference>
<keyword evidence="2" id="KW-1185">Reference proteome</keyword>
<organism evidence="1 2">
    <name type="scientific">Melastoma candidum</name>
    <dbReference type="NCBI Taxonomy" id="119954"/>
    <lineage>
        <taxon>Eukaryota</taxon>
        <taxon>Viridiplantae</taxon>
        <taxon>Streptophyta</taxon>
        <taxon>Embryophyta</taxon>
        <taxon>Tracheophyta</taxon>
        <taxon>Spermatophyta</taxon>
        <taxon>Magnoliopsida</taxon>
        <taxon>eudicotyledons</taxon>
        <taxon>Gunneridae</taxon>
        <taxon>Pentapetalae</taxon>
        <taxon>rosids</taxon>
        <taxon>malvids</taxon>
        <taxon>Myrtales</taxon>
        <taxon>Melastomataceae</taxon>
        <taxon>Melastomatoideae</taxon>
        <taxon>Melastomateae</taxon>
        <taxon>Melastoma</taxon>
    </lineage>
</organism>
<evidence type="ECO:0000313" key="2">
    <source>
        <dbReference type="Proteomes" id="UP001057402"/>
    </source>
</evidence>